<evidence type="ECO:0000313" key="1">
    <source>
        <dbReference type="EMBL" id="MPN30695.1"/>
    </source>
</evidence>
<protein>
    <submittedName>
        <fullName evidence="1">Uncharacterized protein</fullName>
    </submittedName>
</protein>
<sequence length="62" mass="6688">MPANRSCAGHRQTGDDRDELYGTAGAQQTQSDAIGVGNPIEQLLRAGRSRRCGKSCQELIDQ</sequence>
<dbReference type="AlphaFoldDB" id="A0A645GV83"/>
<dbReference type="EMBL" id="VSSQ01081913">
    <property type="protein sequence ID" value="MPN30695.1"/>
    <property type="molecule type" value="Genomic_DNA"/>
</dbReference>
<accession>A0A645GV83</accession>
<gene>
    <name evidence="1" type="ORF">SDC9_178166</name>
</gene>
<name>A0A645GV83_9ZZZZ</name>
<organism evidence="1">
    <name type="scientific">bioreactor metagenome</name>
    <dbReference type="NCBI Taxonomy" id="1076179"/>
    <lineage>
        <taxon>unclassified sequences</taxon>
        <taxon>metagenomes</taxon>
        <taxon>ecological metagenomes</taxon>
    </lineage>
</organism>
<comment type="caution">
    <text evidence="1">The sequence shown here is derived from an EMBL/GenBank/DDBJ whole genome shotgun (WGS) entry which is preliminary data.</text>
</comment>
<proteinExistence type="predicted"/>
<reference evidence="1" key="1">
    <citation type="submission" date="2019-08" db="EMBL/GenBank/DDBJ databases">
        <authorList>
            <person name="Kucharzyk K."/>
            <person name="Murdoch R.W."/>
            <person name="Higgins S."/>
            <person name="Loffler F."/>
        </authorList>
    </citation>
    <scope>NUCLEOTIDE SEQUENCE</scope>
</reference>